<evidence type="ECO:0000256" key="3">
    <source>
        <dbReference type="ARBA" id="ARBA00022729"/>
    </source>
</evidence>
<dbReference type="InterPro" id="IPR033434">
    <property type="entry name" value="MucB/RseB_N"/>
</dbReference>
<evidence type="ECO:0000313" key="8">
    <source>
        <dbReference type="EMBL" id="MBC3766883.1"/>
    </source>
</evidence>
<comment type="caution">
    <text evidence="8">The sequence shown here is derived from an EMBL/GenBank/DDBJ whole genome shotgun (WGS) entry which is preliminary data.</text>
</comment>
<comment type="subcellular location">
    <subcellularLocation>
        <location evidence="1">Periplasm</location>
    </subcellularLocation>
</comment>
<dbReference type="Pfam" id="PF03888">
    <property type="entry name" value="MucB_RseB"/>
    <property type="match status" value="1"/>
</dbReference>
<sequence length="318" mass="35887">MWRVFAVVSLLICSAASAADLPSEDSAQGWLTKMATALRTKNYDMSFVVLQPQSTVEPYRWRHAIVDGKEMEHLSLLNGPGREMVRIDDKVSVFEPNVPAYSQQSDTINGPLPAILFREPLDLADAYNFVLVGRSRISGRATQQIRVICKDKTRYGFNLWLDQESGLLLKMDMVDQSGKIIEQVQVASLSVTEKPADIFQKIEEEKLPDIVNNSIAALPEHKWQLRWLPQGMNEVRRDTHRLSVTGNVIDYILYSDGLVDISVYIQDDYPGESNKNLYRHGAETYYSFHQGNLEITVVGKIPPQTADRMAQSLAIEAN</sequence>
<evidence type="ECO:0000259" key="7">
    <source>
        <dbReference type="Pfam" id="PF17188"/>
    </source>
</evidence>
<name>A0A8J6M2X8_9ALTE</name>
<proteinExistence type="inferred from homology"/>
<keyword evidence="3 5" id="KW-0732">Signal</keyword>
<dbReference type="InterPro" id="IPR005588">
    <property type="entry name" value="MucB_RseB"/>
</dbReference>
<dbReference type="PIRSF" id="PIRSF005427">
    <property type="entry name" value="RseB"/>
    <property type="match status" value="1"/>
</dbReference>
<feature type="signal peptide" evidence="5">
    <location>
        <begin position="1"/>
        <end position="18"/>
    </location>
</feature>
<dbReference type="RefSeq" id="WP_186507409.1">
    <property type="nucleotide sequence ID" value="NZ_JACNEP010000011.1"/>
</dbReference>
<evidence type="ECO:0000313" key="9">
    <source>
        <dbReference type="Proteomes" id="UP000601768"/>
    </source>
</evidence>
<dbReference type="AlphaFoldDB" id="A0A8J6M2X8"/>
<dbReference type="PANTHER" id="PTHR38782:SF1">
    <property type="entry name" value="SIGMA-E FACTOR REGULATORY PROTEIN RSEB"/>
    <property type="match status" value="1"/>
</dbReference>
<dbReference type="Gene3D" id="3.30.200.100">
    <property type="entry name" value="MucB/RseB, C-terminal domain"/>
    <property type="match status" value="1"/>
</dbReference>
<reference evidence="8" key="1">
    <citation type="journal article" date="2018" name="Int. J. Syst. Evol. Microbiol.">
        <title>Neptunicella marina gen. nov., sp. nov., isolated from surface seawater.</title>
        <authorList>
            <person name="Liu X."/>
            <person name="Lai Q."/>
            <person name="Du Y."/>
            <person name="Zhang X."/>
            <person name="Liu Z."/>
            <person name="Sun F."/>
            <person name="Shao Z."/>
        </authorList>
    </citation>
    <scope>NUCLEOTIDE SEQUENCE</scope>
    <source>
        <strain evidence="8">S27-2</strain>
    </source>
</reference>
<dbReference type="InterPro" id="IPR038484">
    <property type="entry name" value="MucB/RseB_C_sf"/>
</dbReference>
<feature type="domain" description="MucB/RseB N-terminal" evidence="6">
    <location>
        <begin position="26"/>
        <end position="208"/>
    </location>
</feature>
<accession>A0A8J6M2X8</accession>
<dbReference type="GO" id="GO:0032885">
    <property type="term" value="P:regulation of polysaccharide biosynthetic process"/>
    <property type="evidence" value="ECO:0007669"/>
    <property type="project" value="TreeGrafter"/>
</dbReference>
<feature type="chain" id="PRO_5035232539" evidence="5">
    <location>
        <begin position="19"/>
        <end position="318"/>
    </location>
</feature>
<dbReference type="GO" id="GO:0045152">
    <property type="term" value="F:antisigma factor binding"/>
    <property type="evidence" value="ECO:0007669"/>
    <property type="project" value="TreeGrafter"/>
</dbReference>
<organism evidence="8 9">
    <name type="scientific">Neptunicella marina</name>
    <dbReference type="NCBI Taxonomy" id="2125989"/>
    <lineage>
        <taxon>Bacteria</taxon>
        <taxon>Pseudomonadati</taxon>
        <taxon>Pseudomonadota</taxon>
        <taxon>Gammaproteobacteria</taxon>
        <taxon>Alteromonadales</taxon>
        <taxon>Alteromonadaceae</taxon>
        <taxon>Neptunicella</taxon>
    </lineage>
</organism>
<evidence type="ECO:0000256" key="2">
    <source>
        <dbReference type="ARBA" id="ARBA00008150"/>
    </source>
</evidence>
<dbReference type="Proteomes" id="UP000601768">
    <property type="component" value="Unassembled WGS sequence"/>
</dbReference>
<feature type="domain" description="MucB/RseB C-terminal" evidence="7">
    <location>
        <begin position="220"/>
        <end position="313"/>
    </location>
</feature>
<protein>
    <submittedName>
        <fullName evidence="8">MucB/RseB C-terminal domain-containing protein</fullName>
    </submittedName>
</protein>
<dbReference type="EMBL" id="JACNEP010000011">
    <property type="protein sequence ID" value="MBC3766883.1"/>
    <property type="molecule type" value="Genomic_DNA"/>
</dbReference>
<evidence type="ECO:0000256" key="1">
    <source>
        <dbReference type="ARBA" id="ARBA00004418"/>
    </source>
</evidence>
<keyword evidence="9" id="KW-1185">Reference proteome</keyword>
<reference evidence="8" key="2">
    <citation type="submission" date="2020-08" db="EMBL/GenBank/DDBJ databases">
        <authorList>
            <person name="Lai Q."/>
        </authorList>
    </citation>
    <scope>NUCLEOTIDE SEQUENCE</scope>
    <source>
        <strain evidence="8">S27-2</strain>
    </source>
</reference>
<gene>
    <name evidence="8" type="ORF">H8B19_13435</name>
</gene>
<dbReference type="CDD" id="cd16327">
    <property type="entry name" value="RseB"/>
    <property type="match status" value="1"/>
</dbReference>
<comment type="similarity">
    <text evidence="2">Belongs to the RseB family.</text>
</comment>
<dbReference type="PANTHER" id="PTHR38782">
    <property type="match status" value="1"/>
</dbReference>
<evidence type="ECO:0000259" key="6">
    <source>
        <dbReference type="Pfam" id="PF03888"/>
    </source>
</evidence>
<dbReference type="Pfam" id="PF17188">
    <property type="entry name" value="MucB_RseB_C"/>
    <property type="match status" value="1"/>
</dbReference>
<dbReference type="InterPro" id="IPR033436">
    <property type="entry name" value="MucB/RseB_C"/>
</dbReference>
<dbReference type="GO" id="GO:0030288">
    <property type="term" value="C:outer membrane-bounded periplasmic space"/>
    <property type="evidence" value="ECO:0007669"/>
    <property type="project" value="TreeGrafter"/>
</dbReference>
<evidence type="ECO:0000256" key="5">
    <source>
        <dbReference type="SAM" id="SignalP"/>
    </source>
</evidence>
<dbReference type="Gene3D" id="2.50.20.10">
    <property type="entry name" value="Lipoprotein localisation LolA/LolB/LppX"/>
    <property type="match status" value="1"/>
</dbReference>
<evidence type="ECO:0000256" key="4">
    <source>
        <dbReference type="ARBA" id="ARBA00022764"/>
    </source>
</evidence>
<keyword evidence="4" id="KW-0574">Periplasm</keyword>